<protein>
    <submittedName>
        <fullName evidence="3">Uncharacterized protein</fullName>
    </submittedName>
</protein>
<dbReference type="EMBL" id="BPQI01000189">
    <property type="protein sequence ID" value="GJD59134.1"/>
    <property type="molecule type" value="Genomic_DNA"/>
</dbReference>
<feature type="region of interest" description="Disordered" evidence="1">
    <location>
        <begin position="1"/>
        <end position="21"/>
    </location>
</feature>
<dbReference type="Proteomes" id="UP001055303">
    <property type="component" value="Unassembled WGS sequence"/>
</dbReference>
<accession>A0A564G0Q8</accession>
<evidence type="ECO:0000256" key="1">
    <source>
        <dbReference type="SAM" id="MobiDB-lite"/>
    </source>
</evidence>
<dbReference type="EMBL" id="CABFVH010000017">
    <property type="protein sequence ID" value="VUF13201.1"/>
    <property type="molecule type" value="Genomic_DNA"/>
</dbReference>
<evidence type="ECO:0000313" key="4">
    <source>
        <dbReference type="Proteomes" id="UP000401717"/>
    </source>
</evidence>
<proteinExistence type="predicted"/>
<reference evidence="2" key="3">
    <citation type="submission" date="2021-08" db="EMBL/GenBank/DDBJ databases">
        <authorList>
            <person name="Tani A."/>
            <person name="Ola A."/>
            <person name="Ogura Y."/>
            <person name="Katsura K."/>
            <person name="Hayashi T."/>
        </authorList>
    </citation>
    <scope>NUCLEOTIDE SEQUENCE</scope>
    <source>
        <strain evidence="2">DSM 22415</strain>
    </source>
</reference>
<sequence>MASAWTGVNAGSGRPGMNRCHNGIGGFARALAL</sequence>
<evidence type="ECO:0000313" key="3">
    <source>
        <dbReference type="EMBL" id="VUF13201.1"/>
    </source>
</evidence>
<reference evidence="2" key="2">
    <citation type="journal article" date="2021" name="Front. Microbiol.">
        <title>Comprehensive Comparative Genomics and Phenotyping of Methylobacterium Species.</title>
        <authorList>
            <person name="Alessa O."/>
            <person name="Ogura Y."/>
            <person name="Fujitani Y."/>
            <person name="Takami H."/>
            <person name="Hayashi T."/>
            <person name="Sahin N."/>
            <person name="Tani A."/>
        </authorList>
    </citation>
    <scope>NUCLEOTIDE SEQUENCE</scope>
    <source>
        <strain evidence="2">DSM 22415</strain>
    </source>
</reference>
<keyword evidence="5" id="KW-1185">Reference proteome</keyword>
<reference evidence="3 4" key="1">
    <citation type="submission" date="2019-06" db="EMBL/GenBank/DDBJ databases">
        <authorList>
            <person name="Rodrigo-Torres L."/>
            <person name="Arahal R. D."/>
            <person name="Lucena T."/>
        </authorList>
    </citation>
    <scope>NUCLEOTIDE SEQUENCE [LARGE SCALE GENOMIC DNA]</scope>
    <source>
        <strain evidence="3 4">SW08-7</strain>
    </source>
</reference>
<gene>
    <name evidence="2" type="ORF">IFDJLNFL_5061</name>
    <name evidence="3" type="ORF">MTDSW087_02900</name>
</gene>
<name>A0A564G0Q8_9HYPH</name>
<dbReference type="AlphaFoldDB" id="A0A564G0Q8"/>
<evidence type="ECO:0000313" key="2">
    <source>
        <dbReference type="EMBL" id="GJD59134.1"/>
    </source>
</evidence>
<evidence type="ECO:0000313" key="5">
    <source>
        <dbReference type="Proteomes" id="UP001055303"/>
    </source>
</evidence>
<dbReference type="Proteomes" id="UP000401717">
    <property type="component" value="Unassembled WGS sequence"/>
</dbReference>
<organism evidence="3 4">
    <name type="scientific">Methylobacterium dankookense</name>
    <dbReference type="NCBI Taxonomy" id="560405"/>
    <lineage>
        <taxon>Bacteria</taxon>
        <taxon>Pseudomonadati</taxon>
        <taxon>Pseudomonadota</taxon>
        <taxon>Alphaproteobacteria</taxon>
        <taxon>Hyphomicrobiales</taxon>
        <taxon>Methylobacteriaceae</taxon>
        <taxon>Methylobacterium</taxon>
    </lineage>
</organism>